<reference evidence="2" key="1">
    <citation type="submission" date="2022-11" db="EMBL/GenBank/DDBJ databases">
        <authorList>
            <person name="Petersen C."/>
        </authorList>
    </citation>
    <scope>NUCLEOTIDE SEQUENCE</scope>
    <source>
        <strain evidence="2">IBT 30069</strain>
    </source>
</reference>
<dbReference type="EMBL" id="JAPQKH010000005">
    <property type="protein sequence ID" value="KAJ5096847.1"/>
    <property type="molecule type" value="Genomic_DNA"/>
</dbReference>
<sequence>MPKDQSTFSGSKRQKERGSGNERVSKKSRKAKSPAAITEAKEKLDSPIDIQSTDSTISEWKNTLAPREPRMWPVQDPPITHASKIPAEWDWNADEPGLIEEDVEGNIVRCHQRIQMGILPQVFEKRLKMYEGIKRAREKMMEGEPAGLSWEVVQRLDSLKFLEKRCKEDTEGIYPYNEVNIKAIMAAYRSGEIEWYHGAKVTIWFRGEFIDGPIEFNETTISRLYDAFGGEHGIWVEGYGTPEPGFFGLSEIFYPTTNRNSRLAQHLVTFALRVPGSDTHMTLEFRDDTGAFAPMISRDDLWSIQRAAGSGLGAAHLGGEVAREALGKYMQGQKYVLDVMVINNQAERIPMTRWVQTVFFVVDHRIDPEVAEERKSRGLPKTPPTERLSGSWWRHMLYTATVPDNNRYIYTGTKKSEMETVPDVDFQEALAPRVPVSIASLSQQAKKGFKITGWVPPNPGENDSLRAEDFDGRKHPPTYQRYLEWVEKENERRTVPLEPTADDFRRYRLDQRNWTNEQPTKLKQPTWDQYLQWLHRRNRTLVSDVRGSGEPVIDAFGVYHPTIGGFVKFKSNQANWLEYPVEEEKGSCPLQ</sequence>
<dbReference type="AlphaFoldDB" id="A0A9W9FBC7"/>
<evidence type="ECO:0000256" key="1">
    <source>
        <dbReference type="SAM" id="MobiDB-lite"/>
    </source>
</evidence>
<protein>
    <submittedName>
        <fullName evidence="2">Uncharacterized protein</fullName>
    </submittedName>
</protein>
<feature type="compositionally biased region" description="Basic and acidic residues" evidence="1">
    <location>
        <begin position="16"/>
        <end position="25"/>
    </location>
</feature>
<accession>A0A9W9FBC7</accession>
<organism evidence="2 3">
    <name type="scientific">Penicillium angulare</name>
    <dbReference type="NCBI Taxonomy" id="116970"/>
    <lineage>
        <taxon>Eukaryota</taxon>
        <taxon>Fungi</taxon>
        <taxon>Dikarya</taxon>
        <taxon>Ascomycota</taxon>
        <taxon>Pezizomycotina</taxon>
        <taxon>Eurotiomycetes</taxon>
        <taxon>Eurotiomycetidae</taxon>
        <taxon>Eurotiales</taxon>
        <taxon>Aspergillaceae</taxon>
        <taxon>Penicillium</taxon>
    </lineage>
</organism>
<evidence type="ECO:0000313" key="2">
    <source>
        <dbReference type="EMBL" id="KAJ5096847.1"/>
    </source>
</evidence>
<name>A0A9W9FBC7_9EURO</name>
<comment type="caution">
    <text evidence="2">The sequence shown here is derived from an EMBL/GenBank/DDBJ whole genome shotgun (WGS) entry which is preliminary data.</text>
</comment>
<reference evidence="2" key="2">
    <citation type="journal article" date="2023" name="IMA Fungus">
        <title>Comparative genomic study of the Penicillium genus elucidates a diverse pangenome and 15 lateral gene transfer events.</title>
        <authorList>
            <person name="Petersen C."/>
            <person name="Sorensen T."/>
            <person name="Nielsen M.R."/>
            <person name="Sondergaard T.E."/>
            <person name="Sorensen J.L."/>
            <person name="Fitzpatrick D.A."/>
            <person name="Frisvad J.C."/>
            <person name="Nielsen K.L."/>
        </authorList>
    </citation>
    <scope>NUCLEOTIDE SEQUENCE</scope>
    <source>
        <strain evidence="2">IBT 30069</strain>
    </source>
</reference>
<dbReference type="Proteomes" id="UP001149165">
    <property type="component" value="Unassembled WGS sequence"/>
</dbReference>
<dbReference type="OrthoDB" id="4326688at2759"/>
<feature type="region of interest" description="Disordered" evidence="1">
    <location>
        <begin position="1"/>
        <end position="50"/>
    </location>
</feature>
<keyword evidence="3" id="KW-1185">Reference proteome</keyword>
<proteinExistence type="predicted"/>
<evidence type="ECO:0000313" key="3">
    <source>
        <dbReference type="Proteomes" id="UP001149165"/>
    </source>
</evidence>
<gene>
    <name evidence="2" type="ORF">N7456_007568</name>
</gene>
<feature type="compositionally biased region" description="Polar residues" evidence="1">
    <location>
        <begin position="1"/>
        <end position="11"/>
    </location>
</feature>